<reference evidence="1 2" key="1">
    <citation type="submission" date="2016-04" db="EMBL/GenBank/DDBJ databases">
        <title>Genome sequence of Clostridium magnum DSM 2767.</title>
        <authorList>
            <person name="Poehlein A."/>
            <person name="Uhlig R."/>
            <person name="Fischer R."/>
            <person name="Bahl H."/>
            <person name="Daniel R."/>
        </authorList>
    </citation>
    <scope>NUCLEOTIDE SEQUENCE [LARGE SCALE GENOMIC DNA]</scope>
    <source>
        <strain evidence="1 2">DSM 2767</strain>
    </source>
</reference>
<evidence type="ECO:0000313" key="1">
    <source>
        <dbReference type="EMBL" id="KZL91507.1"/>
    </source>
</evidence>
<proteinExistence type="predicted"/>
<dbReference type="EMBL" id="LWAE01000003">
    <property type="protein sequence ID" value="KZL91507.1"/>
    <property type="molecule type" value="Genomic_DNA"/>
</dbReference>
<dbReference type="STRING" id="1121326.CLMAG_32660"/>
<organism evidence="1 2">
    <name type="scientific">Clostridium magnum DSM 2767</name>
    <dbReference type="NCBI Taxonomy" id="1121326"/>
    <lineage>
        <taxon>Bacteria</taxon>
        <taxon>Bacillati</taxon>
        <taxon>Bacillota</taxon>
        <taxon>Clostridia</taxon>
        <taxon>Eubacteriales</taxon>
        <taxon>Clostridiaceae</taxon>
        <taxon>Clostridium</taxon>
    </lineage>
</organism>
<dbReference type="InterPro" id="IPR029060">
    <property type="entry name" value="PIN-like_dom_sf"/>
</dbReference>
<dbReference type="SUPFAM" id="SSF88723">
    <property type="entry name" value="PIN domain-like"/>
    <property type="match status" value="1"/>
</dbReference>
<sequence>MIKRTYLLDTNIVIKIWREYPTLLDDIEKSEEMDFKIHQDIAGELSRKEFKEIGGVPILSNRFIKLLNHIINNDNSKSTEINTYSDFIKHTSNSNMYLVNGNKISVNDFSLIRICKEHKDYILVTDDKKMINSAKHVLDSYRVLNFREFIEDLL</sequence>
<dbReference type="OrthoDB" id="1910920at2"/>
<dbReference type="AlphaFoldDB" id="A0A168DV57"/>
<evidence type="ECO:0008006" key="3">
    <source>
        <dbReference type="Google" id="ProtNLM"/>
    </source>
</evidence>
<evidence type="ECO:0000313" key="2">
    <source>
        <dbReference type="Proteomes" id="UP000076603"/>
    </source>
</evidence>
<comment type="caution">
    <text evidence="1">The sequence shown here is derived from an EMBL/GenBank/DDBJ whole genome shotgun (WGS) entry which is preliminary data.</text>
</comment>
<dbReference type="RefSeq" id="WP_066624325.1">
    <property type="nucleotide sequence ID" value="NZ_FQXL01000005.1"/>
</dbReference>
<dbReference type="PATRIC" id="fig|1121326.3.peg.3298"/>
<name>A0A168DV57_9CLOT</name>
<keyword evidence="2" id="KW-1185">Reference proteome</keyword>
<dbReference type="Gene3D" id="3.40.50.1010">
    <property type="entry name" value="5'-nuclease"/>
    <property type="match status" value="1"/>
</dbReference>
<gene>
    <name evidence="1" type="ORF">CLMAG_32660</name>
</gene>
<accession>A0A168DV57</accession>
<protein>
    <recommendedName>
        <fullName evidence="3">PIN domain-containing protein</fullName>
    </recommendedName>
</protein>
<dbReference type="Proteomes" id="UP000076603">
    <property type="component" value="Unassembled WGS sequence"/>
</dbReference>